<sequence>MPILTIKAQIHTDVETERILRDAMFCATKVYNGLMWHLRHQQEETGRIDVRRSNLNRILSTLPRARGYYSMSVQLTRDEVRQAWRSFFALRRNGRTDRSAPGFRPKSMLSPIKYVQSGFRVKGDRLTLSLGMGREDGVRSVTVRLSHRPGVEYERVREVSITYDTLTGRLEARLVVEVRARENHGTSRLTVDLGETVLLAAAFEDGTALLYSGRLIKAIRRYWQKVRSYVRPPSRERPHKSRRFLQIAHQERRQLEHLLHIVTSHFIRECVRRGVGEIAIGDLVGIRHGMDYGARMNQRLHAWPYRKIINMIRYKAALVGIAVRDDVNERGTSCTCHACGRTRRASRVHRGLYRCPCEWTAQADVNGALNIYQRAFHVSPVKGSSGRVARPVVLSFLPGWHTVHEPKRRPILRPST</sequence>
<evidence type="ECO:0000256" key="4">
    <source>
        <dbReference type="ARBA" id="ARBA00023172"/>
    </source>
</evidence>
<dbReference type="InterPro" id="IPR010095">
    <property type="entry name" value="Cas12f1-like_TNB"/>
</dbReference>
<dbReference type="NCBIfam" id="TIGR01766">
    <property type="entry name" value="IS200/IS605 family accessory protein TnpB-like domain"/>
    <property type="match status" value="1"/>
</dbReference>
<name>A0A0B6WYN6_9BACT</name>
<dbReference type="Pfam" id="PF01385">
    <property type="entry name" value="OrfB_IS605"/>
    <property type="match status" value="1"/>
</dbReference>
<dbReference type="STRING" id="454194.PYK22_01413"/>
<feature type="domain" description="Cas12f1-like TNB" evidence="6">
    <location>
        <begin position="305"/>
        <end position="371"/>
    </location>
</feature>
<dbReference type="Proteomes" id="UP000031518">
    <property type="component" value="Unassembled WGS sequence"/>
</dbReference>
<keyword evidence="2" id="KW-0815">Transposition</keyword>
<keyword evidence="3" id="KW-0238">DNA-binding</keyword>
<dbReference type="EMBL" id="CBXV010000004">
    <property type="protein sequence ID" value="CDM65414.1"/>
    <property type="molecule type" value="Genomic_DNA"/>
</dbReference>
<evidence type="ECO:0000256" key="2">
    <source>
        <dbReference type="ARBA" id="ARBA00022578"/>
    </source>
</evidence>
<comment type="similarity">
    <text evidence="1">In the C-terminal section; belongs to the transposase 35 family.</text>
</comment>
<keyword evidence="8" id="KW-1185">Reference proteome</keyword>
<dbReference type="NCBIfam" id="NF040570">
    <property type="entry name" value="guided_TnpB"/>
    <property type="match status" value="1"/>
</dbReference>
<keyword evidence="4" id="KW-0233">DNA recombination</keyword>
<reference evidence="7 8" key="1">
    <citation type="submission" date="2013-12" db="EMBL/GenBank/DDBJ databases">
        <authorList>
            <person name="Stott M."/>
        </authorList>
    </citation>
    <scope>NUCLEOTIDE SEQUENCE [LARGE SCALE GENOMIC DNA]</scope>
    <source>
        <strain evidence="7 8">K22</strain>
    </source>
</reference>
<accession>A0A0B6WYN6</accession>
<evidence type="ECO:0000259" key="6">
    <source>
        <dbReference type="Pfam" id="PF07282"/>
    </source>
</evidence>
<feature type="domain" description="Probable transposase IS891/IS1136/IS1341" evidence="5">
    <location>
        <begin position="176"/>
        <end position="286"/>
    </location>
</feature>
<evidence type="ECO:0000313" key="8">
    <source>
        <dbReference type="Proteomes" id="UP000031518"/>
    </source>
</evidence>
<dbReference type="Pfam" id="PF07282">
    <property type="entry name" value="Cas12f1-like_TNB"/>
    <property type="match status" value="1"/>
</dbReference>
<evidence type="ECO:0000259" key="5">
    <source>
        <dbReference type="Pfam" id="PF01385"/>
    </source>
</evidence>
<protein>
    <submittedName>
        <fullName evidence="7">Transposase, IS605 OrfB family, central region</fullName>
    </submittedName>
</protein>
<reference evidence="7 8" key="2">
    <citation type="submission" date="2015-01" db="EMBL/GenBank/DDBJ databases">
        <title>Complete genome sequence of Pyrinomonas methylaliphatogenes type strain K22T.</title>
        <authorList>
            <person name="Lee K.C.Y."/>
            <person name="Power J.F."/>
            <person name="Dunfield P.F."/>
            <person name="Morgan X.C."/>
            <person name="Huttenhower C."/>
            <person name="Stott M.B."/>
        </authorList>
    </citation>
    <scope>NUCLEOTIDE SEQUENCE [LARGE SCALE GENOMIC DNA]</scope>
    <source>
        <strain evidence="7 8">K22</strain>
    </source>
</reference>
<organism evidence="7 8">
    <name type="scientific">Pyrinomonas methylaliphatogenes</name>
    <dbReference type="NCBI Taxonomy" id="454194"/>
    <lineage>
        <taxon>Bacteria</taxon>
        <taxon>Pseudomonadati</taxon>
        <taxon>Acidobacteriota</taxon>
        <taxon>Blastocatellia</taxon>
        <taxon>Blastocatellales</taxon>
        <taxon>Pyrinomonadaceae</taxon>
        <taxon>Pyrinomonas</taxon>
    </lineage>
</organism>
<dbReference type="AlphaFoldDB" id="A0A0B6WYN6"/>
<proteinExistence type="inferred from homology"/>
<dbReference type="GO" id="GO:0003677">
    <property type="term" value="F:DNA binding"/>
    <property type="evidence" value="ECO:0007669"/>
    <property type="project" value="UniProtKB-KW"/>
</dbReference>
<dbReference type="RefSeq" id="WP_041975419.1">
    <property type="nucleotide sequence ID" value="NZ_CBXV010000004.1"/>
</dbReference>
<dbReference type="InterPro" id="IPR001959">
    <property type="entry name" value="Transposase"/>
</dbReference>
<dbReference type="GO" id="GO:0006310">
    <property type="term" value="P:DNA recombination"/>
    <property type="evidence" value="ECO:0007669"/>
    <property type="project" value="UniProtKB-KW"/>
</dbReference>
<gene>
    <name evidence="7" type="ORF">PYK22_01413</name>
</gene>
<evidence type="ECO:0000256" key="1">
    <source>
        <dbReference type="ARBA" id="ARBA00008761"/>
    </source>
</evidence>
<evidence type="ECO:0000313" key="7">
    <source>
        <dbReference type="EMBL" id="CDM65414.1"/>
    </source>
</evidence>
<evidence type="ECO:0000256" key="3">
    <source>
        <dbReference type="ARBA" id="ARBA00023125"/>
    </source>
</evidence>
<dbReference type="GO" id="GO:0032196">
    <property type="term" value="P:transposition"/>
    <property type="evidence" value="ECO:0007669"/>
    <property type="project" value="UniProtKB-KW"/>
</dbReference>